<dbReference type="RefSeq" id="WP_147154047.1">
    <property type="nucleotide sequence ID" value="NZ_BKAJ01000107.1"/>
</dbReference>
<accession>A0A512NI79</accession>
<dbReference type="OrthoDB" id="9255461at2"/>
<keyword evidence="2" id="KW-1185">Reference proteome</keyword>
<organism evidence="1 2">
    <name type="scientific">Reyranella soli</name>
    <dbReference type="NCBI Taxonomy" id="1230389"/>
    <lineage>
        <taxon>Bacteria</taxon>
        <taxon>Pseudomonadati</taxon>
        <taxon>Pseudomonadota</taxon>
        <taxon>Alphaproteobacteria</taxon>
        <taxon>Hyphomicrobiales</taxon>
        <taxon>Reyranellaceae</taxon>
        <taxon>Reyranella</taxon>
    </lineage>
</organism>
<evidence type="ECO:0000313" key="2">
    <source>
        <dbReference type="Proteomes" id="UP000321058"/>
    </source>
</evidence>
<name>A0A512NI79_9HYPH</name>
<protein>
    <submittedName>
        <fullName evidence="1">Uncharacterized protein</fullName>
    </submittedName>
</protein>
<dbReference type="AlphaFoldDB" id="A0A512NI79"/>
<comment type="caution">
    <text evidence="1">The sequence shown here is derived from an EMBL/GenBank/DDBJ whole genome shotgun (WGS) entry which is preliminary data.</text>
</comment>
<dbReference type="Proteomes" id="UP000321058">
    <property type="component" value="Unassembled WGS sequence"/>
</dbReference>
<sequence length="772" mass="86454">MQDHDAHDIIVLFSNSSRDAYAAEAKARGETYTFTDAWGLPRTWVKGEYAYLAPNAAGLLLARCNLKHRLVEEEKLDPARLARCRALLIPNAGHLAPETITRIETWLADGERRLIVTGKTNLPPHLLGLQSCEAAPVEGYTGWRWRPGSPFAGDAWEPLYVSGYKGHPVRRIVPANGSRVLADLVALSGDLTDASTATVAELGPAIVLTDRTVYVANQVFELLGGMMQAHLNVEAVRHWANATHWGDTLLFFLRRLMREIGLGSLWQTRLRSFGTYDGVLSFRHDVHGMRDYTFLDYQIQNLIPASYDIEDPTFSTNIDEAMARDWVERTTQHSFIEPALHNDSSIGDPPTAIFGKGLFEHVAKAGKSLGITICTCGRHAGGHMHPETIDAMDYLYAQDKTILGLCTFCYYHMIEYGVRDPNVMVGGTIGEKPLTYVTDVRRTIATSGIWFPFRPVVTTDKEWRKLRGWDRTHEYDAAYELVETIFAGHSARRAGVEDKLENGVYSFQYHPELARDPSVNNGKGTLDYVRYCINLAERSNYWIATQAELYQRMADYEGLGFEVRDGGREVTIANPTNRRIAAMMIEQRLPFGSVWLDNEELIHVADGAFVTIPPIDPGSSLTLRFEPETVEAVLVRQPSNKGLVVLDARHDPRSGEARITVSVCRQQPLSIEGVDPEGVYRVQIDNQPAEDFAVRTVRTIQALLSEKTDAAQGRSRRAVTPGTTRFLDLVVEGEENRFVERTLRIRQLPADEARPIRQALIAAIPEKRGRVT</sequence>
<reference evidence="1 2" key="1">
    <citation type="submission" date="2019-07" db="EMBL/GenBank/DDBJ databases">
        <title>Whole genome shotgun sequence of Reyranella soli NBRC 108950.</title>
        <authorList>
            <person name="Hosoyama A."/>
            <person name="Uohara A."/>
            <person name="Ohji S."/>
            <person name="Ichikawa N."/>
        </authorList>
    </citation>
    <scope>NUCLEOTIDE SEQUENCE [LARGE SCALE GENOMIC DNA]</scope>
    <source>
        <strain evidence="1 2">NBRC 108950</strain>
    </source>
</reference>
<evidence type="ECO:0000313" key="1">
    <source>
        <dbReference type="EMBL" id="GEP58649.1"/>
    </source>
</evidence>
<dbReference type="EMBL" id="BKAJ01000107">
    <property type="protein sequence ID" value="GEP58649.1"/>
    <property type="molecule type" value="Genomic_DNA"/>
</dbReference>
<proteinExistence type="predicted"/>
<gene>
    <name evidence="1" type="ORF">RSO01_58150</name>
</gene>